<accession>A0ABS0HCA6</accession>
<keyword evidence="7 8" id="KW-0472">Membrane</keyword>
<feature type="transmembrane region" description="Helical" evidence="8">
    <location>
        <begin position="319"/>
        <end position="336"/>
    </location>
</feature>
<evidence type="ECO:0000256" key="3">
    <source>
        <dbReference type="ARBA" id="ARBA00022676"/>
    </source>
</evidence>
<dbReference type="InterPro" id="IPR050297">
    <property type="entry name" value="LipidA_mod_glycosyltrf_83"/>
</dbReference>
<dbReference type="RefSeq" id="WP_196274284.1">
    <property type="nucleotide sequence ID" value="NZ_JADQDC010000002.1"/>
</dbReference>
<proteinExistence type="predicted"/>
<evidence type="ECO:0000256" key="5">
    <source>
        <dbReference type="ARBA" id="ARBA00022692"/>
    </source>
</evidence>
<evidence type="ECO:0000313" key="10">
    <source>
        <dbReference type="Proteomes" id="UP000600799"/>
    </source>
</evidence>
<keyword evidence="2" id="KW-1003">Cell membrane</keyword>
<evidence type="ECO:0000256" key="7">
    <source>
        <dbReference type="ARBA" id="ARBA00023136"/>
    </source>
</evidence>
<feature type="transmembrane region" description="Helical" evidence="8">
    <location>
        <begin position="208"/>
        <end position="230"/>
    </location>
</feature>
<comment type="subcellular location">
    <subcellularLocation>
        <location evidence="1">Cell membrane</location>
        <topology evidence="1">Multi-pass membrane protein</topology>
    </subcellularLocation>
</comment>
<feature type="transmembrane region" description="Helical" evidence="8">
    <location>
        <begin position="119"/>
        <end position="136"/>
    </location>
</feature>
<organism evidence="9 10">
    <name type="scientific">Novosphingobium jiangmenense</name>
    <dbReference type="NCBI Taxonomy" id="2791981"/>
    <lineage>
        <taxon>Bacteria</taxon>
        <taxon>Pseudomonadati</taxon>
        <taxon>Pseudomonadota</taxon>
        <taxon>Alphaproteobacteria</taxon>
        <taxon>Sphingomonadales</taxon>
        <taxon>Sphingomonadaceae</taxon>
        <taxon>Novosphingobium</taxon>
    </lineage>
</organism>
<evidence type="ECO:0000256" key="4">
    <source>
        <dbReference type="ARBA" id="ARBA00022679"/>
    </source>
</evidence>
<keyword evidence="10" id="KW-1185">Reference proteome</keyword>
<reference evidence="9 10" key="1">
    <citation type="submission" date="2020-11" db="EMBL/GenBank/DDBJ databases">
        <title>The genome sequence of Novosphingobium sp. 1Y9A.</title>
        <authorList>
            <person name="Liu Y."/>
        </authorList>
    </citation>
    <scope>NUCLEOTIDE SEQUENCE [LARGE SCALE GENOMIC DNA]</scope>
    <source>
        <strain evidence="9 10">1Y9A</strain>
    </source>
</reference>
<evidence type="ECO:0000256" key="2">
    <source>
        <dbReference type="ARBA" id="ARBA00022475"/>
    </source>
</evidence>
<gene>
    <name evidence="9" type="ORF">I2488_02675</name>
</gene>
<feature type="transmembrane region" description="Helical" evidence="8">
    <location>
        <begin position="343"/>
        <end position="361"/>
    </location>
</feature>
<dbReference type="EMBL" id="JADQDC010000002">
    <property type="protein sequence ID" value="MBF9149902.1"/>
    <property type="molecule type" value="Genomic_DNA"/>
</dbReference>
<evidence type="ECO:0008006" key="11">
    <source>
        <dbReference type="Google" id="ProtNLM"/>
    </source>
</evidence>
<evidence type="ECO:0000256" key="6">
    <source>
        <dbReference type="ARBA" id="ARBA00022989"/>
    </source>
</evidence>
<feature type="transmembrane region" description="Helical" evidence="8">
    <location>
        <begin position="91"/>
        <end position="112"/>
    </location>
</feature>
<keyword evidence="3" id="KW-0328">Glycosyltransferase</keyword>
<dbReference type="PANTHER" id="PTHR33908:SF11">
    <property type="entry name" value="MEMBRANE PROTEIN"/>
    <property type="match status" value="1"/>
</dbReference>
<evidence type="ECO:0000313" key="9">
    <source>
        <dbReference type="EMBL" id="MBF9149902.1"/>
    </source>
</evidence>
<dbReference type="PANTHER" id="PTHR33908">
    <property type="entry name" value="MANNOSYLTRANSFERASE YKCB-RELATED"/>
    <property type="match status" value="1"/>
</dbReference>
<keyword evidence="4" id="KW-0808">Transferase</keyword>
<evidence type="ECO:0000256" key="8">
    <source>
        <dbReference type="SAM" id="Phobius"/>
    </source>
</evidence>
<dbReference type="Proteomes" id="UP000600799">
    <property type="component" value="Unassembled WGS sequence"/>
</dbReference>
<feature type="transmembrane region" description="Helical" evidence="8">
    <location>
        <begin position="269"/>
        <end position="288"/>
    </location>
</feature>
<feature type="transmembrane region" description="Helical" evidence="8">
    <location>
        <begin position="23"/>
        <end position="45"/>
    </location>
</feature>
<protein>
    <recommendedName>
        <fullName evidence="11">Glycosyltransferase RgtA/B/C/D-like domain-containing protein</fullName>
    </recommendedName>
</protein>
<feature type="transmembrane region" description="Helical" evidence="8">
    <location>
        <begin position="295"/>
        <end position="313"/>
    </location>
</feature>
<feature type="transmembrane region" description="Helical" evidence="8">
    <location>
        <begin position="167"/>
        <end position="187"/>
    </location>
</feature>
<name>A0ABS0HCA6_9SPHN</name>
<evidence type="ECO:0000256" key="1">
    <source>
        <dbReference type="ARBA" id="ARBA00004651"/>
    </source>
</evidence>
<sequence>MTAVSQTATSPQPTLKTSDRSHLIALGALLAVLALQTQVVLYRAINWDEFWHYSLTVLATQGRLDQPLQTFFTRAFMWVPGLPGNAVDHVVLIRLFMLGYELVTLVCIAGIATRFSDRTTGLLSALAYLAAGYVLQHGTSFRFDPQATALLMASLWVLLCRPTSTPWMLLAGVLGGLAGLVTIKAVLYAPAFAGAFWLRWTEGGKDRAYFKAVVTMIVAAALTFAIAYTLHANSIVEASGRGAKDIVGSSAEKMFSLTNHPYWRHNLKGAIFSPATTLLVLAVPFALLRSQRSDAERIALAGLWLPLTTLGFYHNTAPYYHVFMLAPVAASACIVIQLATRRYGALFIALSLIAGAAITMSREERVTLEKQRQLVAAANEIFGAPVGYFDSCAMLGQFPKANGFMTPWGTERYLRGELPSLEQIQRERIVPLVVNDDQMFADALNSKKAVRELLPSDLAMLRKSYLHFWGPFWIAGFDLRQSDAPSTISVVVPGPYTVASGKNIVIDGVRHAAGAVIELERGQHTVAANAGAVRLLWGRNLRMPAQPAPSEPYFTSF</sequence>
<comment type="caution">
    <text evidence="9">The sequence shown here is derived from an EMBL/GenBank/DDBJ whole genome shotgun (WGS) entry which is preliminary data.</text>
</comment>
<keyword evidence="6 8" id="KW-1133">Transmembrane helix</keyword>
<keyword evidence="5 8" id="KW-0812">Transmembrane</keyword>